<protein>
    <submittedName>
        <fullName evidence="1">Uncharacterized protein</fullName>
    </submittedName>
</protein>
<dbReference type="EMBL" id="MLHQ01000025">
    <property type="protein sequence ID" value="OOF57292.1"/>
    <property type="molecule type" value="Genomic_DNA"/>
</dbReference>
<evidence type="ECO:0000313" key="2">
    <source>
        <dbReference type="Proteomes" id="UP000188602"/>
    </source>
</evidence>
<name>A0A1V3JM36_9PAST</name>
<comment type="caution">
    <text evidence="1">The sequence shown here is derived from an EMBL/GenBank/DDBJ whole genome shotgun (WGS) entry which is preliminary data.</text>
</comment>
<gene>
    <name evidence="1" type="ORF">BKL49_09410</name>
</gene>
<proteinExistence type="predicted"/>
<dbReference type="AlphaFoldDB" id="A0A1V3JM36"/>
<dbReference type="Proteomes" id="UP000188602">
    <property type="component" value="Unassembled WGS sequence"/>
</dbReference>
<dbReference type="RefSeq" id="WP_077424851.1">
    <property type="nucleotide sequence ID" value="NZ_MLHQ01000025.1"/>
</dbReference>
<keyword evidence="2" id="KW-1185">Reference proteome</keyword>
<organism evidence="1 2">
    <name type="scientific">Rodentibacter myodis</name>
    <dbReference type="NCBI Taxonomy" id="1907939"/>
    <lineage>
        <taxon>Bacteria</taxon>
        <taxon>Pseudomonadati</taxon>
        <taxon>Pseudomonadota</taxon>
        <taxon>Gammaproteobacteria</taxon>
        <taxon>Pasteurellales</taxon>
        <taxon>Pasteurellaceae</taxon>
        <taxon>Rodentibacter</taxon>
    </lineage>
</organism>
<evidence type="ECO:0000313" key="1">
    <source>
        <dbReference type="EMBL" id="OOF57292.1"/>
    </source>
</evidence>
<sequence>MVQKIEYDVSQYELYPILVEVLSVGDGRENINIRKNETNGAYFLHFTDLEDLGKVGIYVMIQNNLLVMEGRFPKVSFSQKIIDAHNLAKPGMPFMSSVLRPSWFNLRICDISCGVSEYFLVKNIGVYLSNFFDSLKTISELYEGK</sequence>
<accession>A0A1V3JM36</accession>
<reference evidence="1 2" key="1">
    <citation type="submission" date="2016-10" db="EMBL/GenBank/DDBJ databases">
        <title>Rodentibacter gen. nov. and new species.</title>
        <authorList>
            <person name="Christensen H."/>
        </authorList>
    </citation>
    <scope>NUCLEOTIDE SEQUENCE [LARGE SCALE GENOMIC DNA]</scope>
    <source>
        <strain evidence="1 2">Ac151</strain>
    </source>
</reference>
<dbReference type="STRING" id="1907939.BKL49_09410"/>